<dbReference type="EMBL" id="JACIJF010000003">
    <property type="protein sequence ID" value="MBB5710213.1"/>
    <property type="molecule type" value="Genomic_DNA"/>
</dbReference>
<accession>A0A840YQ91</accession>
<proteinExistence type="predicted"/>
<reference evidence="1 2" key="1">
    <citation type="submission" date="2020-08" db="EMBL/GenBank/DDBJ databases">
        <title>Genomic Encyclopedia of Type Strains, Phase IV (KMG-IV): sequencing the most valuable type-strain genomes for metagenomic binning, comparative biology and taxonomic classification.</title>
        <authorList>
            <person name="Goeker M."/>
        </authorList>
    </citation>
    <scope>NUCLEOTIDE SEQUENCE [LARGE SCALE GENOMIC DNA]</scope>
    <source>
        <strain evidence="1 2">DSM 26736</strain>
    </source>
</reference>
<dbReference type="AlphaFoldDB" id="A0A840YQ91"/>
<keyword evidence="2" id="KW-1185">Reference proteome</keyword>
<protein>
    <submittedName>
        <fullName evidence="1">Uncharacterized protein</fullName>
    </submittedName>
</protein>
<sequence length="39" mass="4093">MTDWSAWEGVLNDVTGVPANDNEAGFGRACPMLRAVGPS</sequence>
<name>A0A840YQ91_9SPHN</name>
<comment type="caution">
    <text evidence="1">The sequence shown here is derived from an EMBL/GenBank/DDBJ whole genome shotgun (WGS) entry which is preliminary data.</text>
</comment>
<gene>
    <name evidence="1" type="ORF">FHT02_001441</name>
</gene>
<evidence type="ECO:0000313" key="1">
    <source>
        <dbReference type="EMBL" id="MBB5710213.1"/>
    </source>
</evidence>
<evidence type="ECO:0000313" key="2">
    <source>
        <dbReference type="Proteomes" id="UP000527143"/>
    </source>
</evidence>
<organism evidence="1 2">
    <name type="scientific">Sphingomonas xinjiangensis</name>
    <dbReference type="NCBI Taxonomy" id="643568"/>
    <lineage>
        <taxon>Bacteria</taxon>
        <taxon>Pseudomonadati</taxon>
        <taxon>Pseudomonadota</taxon>
        <taxon>Alphaproteobacteria</taxon>
        <taxon>Sphingomonadales</taxon>
        <taxon>Sphingomonadaceae</taxon>
        <taxon>Sphingomonas</taxon>
    </lineage>
</organism>
<dbReference type="Proteomes" id="UP000527143">
    <property type="component" value="Unassembled WGS sequence"/>
</dbReference>